<accession>A0ABD2YUH8</accession>
<dbReference type="PANTHER" id="PTHR48007">
    <property type="entry name" value="LEUCINE-RICH REPEAT RECEPTOR-LIKE PROTEIN KINASE PXC1"/>
    <property type="match status" value="1"/>
</dbReference>
<evidence type="ECO:0000259" key="1">
    <source>
        <dbReference type="PROSITE" id="PS50011"/>
    </source>
</evidence>
<dbReference type="PROSITE" id="PS50011">
    <property type="entry name" value="PROTEIN_KINASE_DOM"/>
    <property type="match status" value="1"/>
</dbReference>
<reference evidence="2 3" key="1">
    <citation type="submission" date="2024-11" db="EMBL/GenBank/DDBJ databases">
        <title>A near-complete genome assembly of Cinchona calisaya.</title>
        <authorList>
            <person name="Lian D.C."/>
            <person name="Zhao X.W."/>
            <person name="Wei L."/>
        </authorList>
    </citation>
    <scope>NUCLEOTIDE SEQUENCE [LARGE SCALE GENOMIC DNA]</scope>
    <source>
        <tissue evidence="2">Nenye</tissue>
    </source>
</reference>
<feature type="domain" description="Protein kinase" evidence="1">
    <location>
        <begin position="28"/>
        <end position="286"/>
    </location>
</feature>
<gene>
    <name evidence="2" type="ORF">ACH5RR_029912</name>
</gene>
<dbReference type="Pfam" id="PF00069">
    <property type="entry name" value="Pkinase"/>
    <property type="match status" value="1"/>
</dbReference>
<dbReference type="InterPro" id="IPR011009">
    <property type="entry name" value="Kinase-like_dom_sf"/>
</dbReference>
<dbReference type="Gene3D" id="3.30.200.20">
    <property type="entry name" value="Phosphorylase Kinase, domain 1"/>
    <property type="match status" value="1"/>
</dbReference>
<proteinExistence type="predicted"/>
<dbReference type="InterPro" id="IPR000719">
    <property type="entry name" value="Prot_kinase_dom"/>
</dbReference>
<evidence type="ECO:0000313" key="3">
    <source>
        <dbReference type="Proteomes" id="UP001630127"/>
    </source>
</evidence>
<sequence length="289" mass="32840">MSSNQSIETRLVFFGYGDGDHSFKELFRSASKVSWKGTFGTSFNTDLKGGKPVIVRRLKDGGSSEIEFKVRVHEIGLLHHENLLPLRAYCFHHNEGYLDIELQRIIHLLGKSDVGLFMASLKLFYISTQMAQKFAMEIYDHQMFSTDSLDARLSEFGMVRLVSPDYKPKLIGGYRAPEVRNAQEVSHKSDVYSFGVLLLELLTGKAPLGASTTTTGVELPKWVRTMFREKPILDVFDSEFVLQYQEFGGQMVQILELAVCCTFQQPNRRPSMVAVLNQLRETCRFLCSD</sequence>
<organism evidence="2 3">
    <name type="scientific">Cinchona calisaya</name>
    <dbReference type="NCBI Taxonomy" id="153742"/>
    <lineage>
        <taxon>Eukaryota</taxon>
        <taxon>Viridiplantae</taxon>
        <taxon>Streptophyta</taxon>
        <taxon>Embryophyta</taxon>
        <taxon>Tracheophyta</taxon>
        <taxon>Spermatophyta</taxon>
        <taxon>Magnoliopsida</taxon>
        <taxon>eudicotyledons</taxon>
        <taxon>Gunneridae</taxon>
        <taxon>Pentapetalae</taxon>
        <taxon>asterids</taxon>
        <taxon>lamiids</taxon>
        <taxon>Gentianales</taxon>
        <taxon>Rubiaceae</taxon>
        <taxon>Cinchonoideae</taxon>
        <taxon>Cinchoneae</taxon>
        <taxon>Cinchona</taxon>
    </lineage>
</organism>
<keyword evidence="3" id="KW-1185">Reference proteome</keyword>
<dbReference type="Proteomes" id="UP001630127">
    <property type="component" value="Unassembled WGS sequence"/>
</dbReference>
<dbReference type="InterPro" id="IPR046959">
    <property type="entry name" value="PRK1-6/SRF4-like"/>
</dbReference>
<dbReference type="PANTHER" id="PTHR48007:SF77">
    <property type="entry name" value="PROTEIN KINASE DOMAIN-CONTAINING PROTEIN"/>
    <property type="match status" value="1"/>
</dbReference>
<dbReference type="AlphaFoldDB" id="A0ABD2YUH8"/>
<dbReference type="EMBL" id="JBJUIK010000012">
    <property type="protein sequence ID" value="KAL3510511.1"/>
    <property type="molecule type" value="Genomic_DNA"/>
</dbReference>
<comment type="caution">
    <text evidence="2">The sequence shown here is derived from an EMBL/GenBank/DDBJ whole genome shotgun (WGS) entry which is preliminary data.</text>
</comment>
<name>A0ABD2YUH8_9GENT</name>
<evidence type="ECO:0000313" key="2">
    <source>
        <dbReference type="EMBL" id="KAL3510511.1"/>
    </source>
</evidence>
<protein>
    <recommendedName>
        <fullName evidence="1">Protein kinase domain-containing protein</fullName>
    </recommendedName>
</protein>
<dbReference type="SUPFAM" id="SSF56112">
    <property type="entry name" value="Protein kinase-like (PK-like)"/>
    <property type="match status" value="1"/>
</dbReference>
<dbReference type="Gene3D" id="1.10.510.10">
    <property type="entry name" value="Transferase(Phosphotransferase) domain 1"/>
    <property type="match status" value="1"/>
</dbReference>